<gene>
    <name evidence="1" type="ORF">DIATSA_LOCUS7834</name>
</gene>
<dbReference type="EMBL" id="OU893351">
    <property type="protein sequence ID" value="CAG9790154.1"/>
    <property type="molecule type" value="Genomic_DNA"/>
</dbReference>
<dbReference type="InterPro" id="IPR013320">
    <property type="entry name" value="ConA-like_dom_sf"/>
</dbReference>
<accession>A0A9N9R5U1</accession>
<dbReference type="Gene3D" id="2.60.120.200">
    <property type="match status" value="1"/>
</dbReference>
<name>A0A9N9R5U1_9NEOP</name>
<dbReference type="InterPro" id="IPR009784">
    <property type="entry name" value="DUF1349"/>
</dbReference>
<evidence type="ECO:0000313" key="1">
    <source>
        <dbReference type="EMBL" id="CAG9790154.1"/>
    </source>
</evidence>
<dbReference type="SUPFAM" id="SSF49899">
    <property type="entry name" value="Concanavalin A-like lectins/glucanases"/>
    <property type="match status" value="1"/>
</dbReference>
<dbReference type="Pfam" id="PF07081">
    <property type="entry name" value="DUF1349"/>
    <property type="match status" value="1"/>
</dbReference>
<dbReference type="PIRSF" id="PIRSF022704">
    <property type="entry name" value="UCP022704"/>
    <property type="match status" value="1"/>
</dbReference>
<dbReference type="AlphaFoldDB" id="A0A9N9R5U1"/>
<organism evidence="1 2">
    <name type="scientific">Diatraea saccharalis</name>
    <name type="common">sugarcane borer</name>
    <dbReference type="NCBI Taxonomy" id="40085"/>
    <lineage>
        <taxon>Eukaryota</taxon>
        <taxon>Metazoa</taxon>
        <taxon>Ecdysozoa</taxon>
        <taxon>Arthropoda</taxon>
        <taxon>Hexapoda</taxon>
        <taxon>Insecta</taxon>
        <taxon>Pterygota</taxon>
        <taxon>Neoptera</taxon>
        <taxon>Endopterygota</taxon>
        <taxon>Lepidoptera</taxon>
        <taxon>Glossata</taxon>
        <taxon>Ditrysia</taxon>
        <taxon>Pyraloidea</taxon>
        <taxon>Crambidae</taxon>
        <taxon>Crambinae</taxon>
        <taxon>Diatraea</taxon>
    </lineage>
</organism>
<sequence>MESINFDKLNLKEFKWLNEPKVWCLESNSVVQVTTDDKTDFWQGTWYNFHFNTGHVFGVEIKDDFTFEVCVEADFTTLYDQAGLMIYVDEKHWLKTGIEYNDGQPMISSVLTKQTSDWATGLFMGDPRKFWMRLTKTRDVVCVKYSNDNVTWNLLRLCQFPEGKYFVGPMCCSPQRAGLVVKFSQFSITKPAEDILHSN</sequence>
<dbReference type="Proteomes" id="UP001153714">
    <property type="component" value="Chromosome 20"/>
</dbReference>
<proteinExistence type="predicted"/>
<dbReference type="PANTHER" id="PTHR35332">
    <property type="entry name" value="REGULATION OF ENOLASE PROTEIN 1"/>
    <property type="match status" value="1"/>
</dbReference>
<evidence type="ECO:0000313" key="2">
    <source>
        <dbReference type="Proteomes" id="UP001153714"/>
    </source>
</evidence>
<keyword evidence="2" id="KW-1185">Reference proteome</keyword>
<dbReference type="OrthoDB" id="42525at2759"/>
<reference evidence="1" key="2">
    <citation type="submission" date="2022-10" db="EMBL/GenBank/DDBJ databases">
        <authorList>
            <consortium name="ENA_rothamsted_submissions"/>
            <consortium name="culmorum"/>
            <person name="King R."/>
        </authorList>
    </citation>
    <scope>NUCLEOTIDE SEQUENCE</scope>
</reference>
<evidence type="ECO:0008006" key="3">
    <source>
        <dbReference type="Google" id="ProtNLM"/>
    </source>
</evidence>
<dbReference type="InterPro" id="IPR015987">
    <property type="entry name" value="UCP022704"/>
</dbReference>
<dbReference type="PANTHER" id="PTHR35332:SF2">
    <property type="entry name" value="REGULATION OF ENOLASE PROTEIN 1"/>
    <property type="match status" value="1"/>
</dbReference>
<protein>
    <recommendedName>
        <fullName evidence="3">Regulation of enolase protein 1</fullName>
    </recommendedName>
</protein>
<reference evidence="1" key="1">
    <citation type="submission" date="2021-12" db="EMBL/GenBank/DDBJ databases">
        <authorList>
            <person name="King R."/>
        </authorList>
    </citation>
    <scope>NUCLEOTIDE SEQUENCE</scope>
</reference>